<evidence type="ECO:0000313" key="3">
    <source>
        <dbReference type="EMBL" id="MCX7444306.1"/>
    </source>
</evidence>
<dbReference type="EMBL" id="JAPMKV010000002">
    <property type="protein sequence ID" value="MCX7444306.1"/>
    <property type="molecule type" value="Genomic_DNA"/>
</dbReference>
<feature type="compositionally biased region" description="Low complexity" evidence="1">
    <location>
        <begin position="437"/>
        <end position="448"/>
    </location>
</feature>
<feature type="transmembrane region" description="Helical" evidence="2">
    <location>
        <begin position="58"/>
        <end position="83"/>
    </location>
</feature>
<evidence type="ECO:0000256" key="1">
    <source>
        <dbReference type="SAM" id="MobiDB-lite"/>
    </source>
</evidence>
<dbReference type="AlphaFoldDB" id="A0A9Q4CBB4"/>
<name>A0A9Q4CBB4_9CORY</name>
<feature type="transmembrane region" description="Helical" evidence="2">
    <location>
        <begin position="95"/>
        <end position="123"/>
    </location>
</feature>
<feature type="transmembrane region" description="Helical" evidence="2">
    <location>
        <begin position="176"/>
        <end position="201"/>
    </location>
</feature>
<accession>A0A9Q4CBB4</accession>
<feature type="region of interest" description="Disordered" evidence="1">
    <location>
        <begin position="372"/>
        <end position="531"/>
    </location>
</feature>
<sequence>MRDNLRRRLRAFLPVALIPNAVVVAVVVLVALCALMLTDSGFVPLAATVAQLWLAVNLAPVASDTAVLSQLPMLPALGVVWLVSHRVRVAVRHRISILDLTVLTGCVLLTPVVLALTATAMLLDARPVLPVEVPPLAVVLGRVLLLHLGALVIGMGPKLWRALARRFTVPPSVVDAVAPAVRFLLALAVAGLLLVLVSLVVHWRVLAELLDTFGGGTATAGLVGVSLLYLPDAAVAGAAVLVGSEFHLGGASVSLHDVTVVPLPPLPLLAAVPTSVPGWALVLIVIPPVLAGIVAHGYCRAGTRTWREMGLAGLWAGVFTVIVGALTGGTVGVYGSSGVAVILTAALVAVELAVVGAVVNTVTGILLQRRSVDGDTEPPTDAVDDGEMDDGAGPGVDGEGSDVDGTVTGEGSPGETVDEEDLIAAGESDAPGPDSVDGPADGDADTAAVLAATGDESGHSVPESAADAEERGGDPVETGGTPAPEDPDEAVATGTPADPDEPETQGPERDARDASVETGTDPETGDRDPGQ</sequence>
<dbReference type="Proteomes" id="UP001071478">
    <property type="component" value="Unassembled WGS sequence"/>
</dbReference>
<dbReference type="Pfam" id="PF19877">
    <property type="entry name" value="DUF6350"/>
    <property type="match status" value="1"/>
</dbReference>
<evidence type="ECO:0000313" key="6">
    <source>
        <dbReference type="Proteomes" id="UP001081709"/>
    </source>
</evidence>
<reference evidence="4" key="1">
    <citation type="submission" date="2022-11" db="EMBL/GenBank/DDBJ databases">
        <title>Corynebacterium sp. isolated from Penguins.</title>
        <authorList>
            <person name="Sedlar K."/>
            <person name="Svec P."/>
        </authorList>
    </citation>
    <scope>NUCLEOTIDE SEQUENCE</scope>
    <source>
        <strain evidence="3">P7003</strain>
        <strain evidence="4">P7374</strain>
    </source>
</reference>
<feature type="transmembrane region" description="Helical" evidence="2">
    <location>
        <begin position="12"/>
        <end position="38"/>
    </location>
</feature>
<keyword evidence="2" id="KW-0472">Membrane</keyword>
<dbReference type="EMBL" id="JAPMKU010000003">
    <property type="protein sequence ID" value="MCX7468855.1"/>
    <property type="molecule type" value="Genomic_DNA"/>
</dbReference>
<feature type="compositionally biased region" description="Acidic residues" evidence="1">
    <location>
        <begin position="374"/>
        <end position="390"/>
    </location>
</feature>
<feature type="transmembrane region" description="Helical" evidence="2">
    <location>
        <begin position="276"/>
        <end position="299"/>
    </location>
</feature>
<keyword evidence="2" id="KW-0812">Transmembrane</keyword>
<feature type="transmembrane region" description="Helical" evidence="2">
    <location>
        <begin position="311"/>
        <end position="334"/>
    </location>
</feature>
<organism evidence="4 5">
    <name type="scientific">Corynebacterium pygosceleis</name>
    <dbReference type="NCBI Taxonomy" id="2800406"/>
    <lineage>
        <taxon>Bacteria</taxon>
        <taxon>Bacillati</taxon>
        <taxon>Actinomycetota</taxon>
        <taxon>Actinomycetes</taxon>
        <taxon>Mycobacteriales</taxon>
        <taxon>Corynebacteriaceae</taxon>
        <taxon>Corynebacterium</taxon>
    </lineage>
</organism>
<keyword evidence="2" id="KW-1133">Transmembrane helix</keyword>
<comment type="caution">
    <text evidence="4">The sequence shown here is derived from an EMBL/GenBank/DDBJ whole genome shotgun (WGS) entry which is preliminary data.</text>
</comment>
<evidence type="ECO:0000313" key="4">
    <source>
        <dbReference type="EMBL" id="MCX7468855.1"/>
    </source>
</evidence>
<evidence type="ECO:0000256" key="2">
    <source>
        <dbReference type="SAM" id="Phobius"/>
    </source>
</evidence>
<gene>
    <name evidence="3" type="ORF">OS125_03470</name>
    <name evidence="4" type="ORF">OS129_08210</name>
</gene>
<keyword evidence="6" id="KW-1185">Reference proteome</keyword>
<evidence type="ECO:0000313" key="5">
    <source>
        <dbReference type="Proteomes" id="UP001071478"/>
    </source>
</evidence>
<feature type="transmembrane region" description="Helical" evidence="2">
    <location>
        <begin position="340"/>
        <end position="367"/>
    </location>
</feature>
<feature type="compositionally biased region" description="Basic and acidic residues" evidence="1">
    <location>
        <begin position="506"/>
        <end position="515"/>
    </location>
</feature>
<dbReference type="RefSeq" id="WP_248168299.1">
    <property type="nucleotide sequence ID" value="NZ_JALNJA010000003.1"/>
</dbReference>
<dbReference type="Proteomes" id="UP001081709">
    <property type="component" value="Unassembled WGS sequence"/>
</dbReference>
<dbReference type="InterPro" id="IPR045931">
    <property type="entry name" value="DUF6350"/>
</dbReference>
<proteinExistence type="predicted"/>
<protein>
    <submittedName>
        <fullName evidence="4">DUF6350 family protein</fullName>
    </submittedName>
</protein>
<feature type="transmembrane region" description="Helical" evidence="2">
    <location>
        <begin position="135"/>
        <end position="155"/>
    </location>
</feature>